<evidence type="ECO:0000313" key="2">
    <source>
        <dbReference type="Proteomes" id="UP000225740"/>
    </source>
</evidence>
<sequence>MKWFRSRSSRDRISLDDDSDLCAEQMFRFEPVPFFACSSVFRPQGKSKISSSACDLIHSEWMSIELQAVCLDGGLNV</sequence>
<dbReference type="EMBL" id="NIZW01000001">
    <property type="protein sequence ID" value="PHQ37070.1"/>
    <property type="molecule type" value="Genomic_DNA"/>
</dbReference>
<name>A0A2G1WE22_9BACT</name>
<dbReference type="Proteomes" id="UP000225740">
    <property type="component" value="Unassembled WGS sequence"/>
</dbReference>
<comment type="caution">
    <text evidence="1">The sequence shown here is derived from an EMBL/GenBank/DDBJ whole genome shotgun (WGS) entry which is preliminary data.</text>
</comment>
<keyword evidence="2" id="KW-1185">Reference proteome</keyword>
<organism evidence="1 2">
    <name type="scientific">Rhodopirellula bahusiensis</name>
    <dbReference type="NCBI Taxonomy" id="2014065"/>
    <lineage>
        <taxon>Bacteria</taxon>
        <taxon>Pseudomonadati</taxon>
        <taxon>Planctomycetota</taxon>
        <taxon>Planctomycetia</taxon>
        <taxon>Pirellulales</taxon>
        <taxon>Pirellulaceae</taxon>
        <taxon>Rhodopirellula</taxon>
    </lineage>
</organism>
<protein>
    <submittedName>
        <fullName evidence="1">Uncharacterized protein</fullName>
    </submittedName>
</protein>
<reference evidence="1 2" key="1">
    <citation type="submission" date="2017-06" db="EMBL/GenBank/DDBJ databases">
        <title>Description of Rhodopirellula bahusiensis sp. nov.</title>
        <authorList>
            <person name="Kizina J."/>
            <person name="Harder J."/>
        </authorList>
    </citation>
    <scope>NUCLEOTIDE SEQUENCE [LARGE SCALE GENOMIC DNA]</scope>
    <source>
        <strain evidence="1 2">SWK21</strain>
    </source>
</reference>
<proteinExistence type="predicted"/>
<gene>
    <name evidence="1" type="ORF">CEE69_01520</name>
</gene>
<accession>A0A2G1WE22</accession>
<dbReference type="AlphaFoldDB" id="A0A2G1WE22"/>
<evidence type="ECO:0000313" key="1">
    <source>
        <dbReference type="EMBL" id="PHQ37070.1"/>
    </source>
</evidence>